<dbReference type="GO" id="GO:0003676">
    <property type="term" value="F:nucleic acid binding"/>
    <property type="evidence" value="ECO:0007669"/>
    <property type="project" value="InterPro"/>
</dbReference>
<evidence type="ECO:0000259" key="1">
    <source>
        <dbReference type="PROSITE" id="PS50994"/>
    </source>
</evidence>
<dbReference type="InterPro" id="IPR036397">
    <property type="entry name" value="RNaseH_sf"/>
</dbReference>
<name>M6FWE8_9LEPT</name>
<comment type="caution">
    <text evidence="2">The sequence shown here is derived from an EMBL/GenBank/DDBJ whole genome shotgun (WGS) entry which is preliminary data.</text>
</comment>
<protein>
    <submittedName>
        <fullName evidence="2">Integrase core domain protein</fullName>
    </submittedName>
</protein>
<dbReference type="Proteomes" id="UP000012101">
    <property type="component" value="Unassembled WGS sequence"/>
</dbReference>
<dbReference type="AlphaFoldDB" id="M6FWE8"/>
<dbReference type="InterPro" id="IPR001584">
    <property type="entry name" value="Integrase_cat-core"/>
</dbReference>
<dbReference type="Gene3D" id="3.30.420.10">
    <property type="entry name" value="Ribonuclease H-like superfamily/Ribonuclease H"/>
    <property type="match status" value="1"/>
</dbReference>
<proteinExistence type="predicted"/>
<dbReference type="EMBL" id="AFJM02000012">
    <property type="protein sequence ID" value="EMM74414.1"/>
    <property type="molecule type" value="Genomic_DNA"/>
</dbReference>
<gene>
    <name evidence="2" type="ORF">LEP1GSC038_2440</name>
</gene>
<feature type="domain" description="Integrase catalytic" evidence="1">
    <location>
        <begin position="1"/>
        <end position="107"/>
    </location>
</feature>
<evidence type="ECO:0000313" key="3">
    <source>
        <dbReference type="Proteomes" id="UP000012101"/>
    </source>
</evidence>
<evidence type="ECO:0000313" key="2">
    <source>
        <dbReference type="EMBL" id="EMM74414.1"/>
    </source>
</evidence>
<dbReference type="GO" id="GO:0015074">
    <property type="term" value="P:DNA integration"/>
    <property type="evidence" value="ECO:0007669"/>
    <property type="project" value="InterPro"/>
</dbReference>
<accession>M6FWE8</accession>
<dbReference type="SUPFAM" id="SSF53098">
    <property type="entry name" value="Ribonuclease H-like"/>
    <property type="match status" value="1"/>
</dbReference>
<dbReference type="PROSITE" id="PS50994">
    <property type="entry name" value="INTEGRASE"/>
    <property type="match status" value="1"/>
</dbReference>
<dbReference type="InterPro" id="IPR012337">
    <property type="entry name" value="RNaseH-like_sf"/>
</dbReference>
<sequence>MAKLYDRKNTLVAADMLNDKVIPWFEEEGIRLLRILTDRGTDYCGNREHHEFQLFLALEDIDHSKTRARHPQSNGIVKDFTEPFKTNFMRLLLGRRYTTRLKICKKI</sequence>
<reference evidence="2 3" key="1">
    <citation type="submission" date="2013-01" db="EMBL/GenBank/DDBJ databases">
        <authorList>
            <person name="Harkins D.M."/>
            <person name="Durkin A.S."/>
            <person name="Brinkac L.M."/>
            <person name="Haft D.H."/>
            <person name="Selengut J.D."/>
            <person name="Sanka R."/>
            <person name="DePew J."/>
            <person name="Purushe J."/>
            <person name="Hospenthal D.R."/>
            <person name="Murray C.K."/>
            <person name="Pimentel G."/>
            <person name="Wasfy M."/>
            <person name="Vinetz J.M."/>
            <person name="Sutton G.G."/>
            <person name="Nierman W.C."/>
            <person name="Fouts D.E."/>
        </authorList>
    </citation>
    <scope>NUCLEOTIDE SEQUENCE [LARGE SCALE GENOMIC DNA]</scope>
    <source>
        <strain evidence="2 3">2006001855</strain>
    </source>
</reference>
<organism evidence="2 3">
    <name type="scientific">Leptospira weilii str. 2006001855</name>
    <dbReference type="NCBI Taxonomy" id="996804"/>
    <lineage>
        <taxon>Bacteria</taxon>
        <taxon>Pseudomonadati</taxon>
        <taxon>Spirochaetota</taxon>
        <taxon>Spirochaetia</taxon>
        <taxon>Leptospirales</taxon>
        <taxon>Leptospiraceae</taxon>
        <taxon>Leptospira</taxon>
    </lineage>
</organism>